<dbReference type="RefSeq" id="WP_194536566.1">
    <property type="nucleotide sequence ID" value="NZ_JACEFB010000001.1"/>
</dbReference>
<reference evidence="4 5" key="1">
    <citation type="submission" date="2020-07" db="EMBL/GenBank/DDBJ databases">
        <title>Thermogemmata thermophila gen. nov., sp. nov., a novel moderate thermophilic planctomycete from a Kamchatka hot spring.</title>
        <authorList>
            <person name="Elcheninov A.G."/>
            <person name="Podosokorskaya O.A."/>
            <person name="Kovaleva O.L."/>
            <person name="Novikov A."/>
            <person name="Bonch-Osmolovskaya E.A."/>
            <person name="Toshchakov S.V."/>
            <person name="Kublanov I.V."/>
        </authorList>
    </citation>
    <scope>NUCLEOTIDE SEQUENCE [LARGE SCALE GENOMIC DNA]</scope>
    <source>
        <strain evidence="4 5">2918</strain>
    </source>
</reference>
<dbReference type="SUPFAM" id="SSF48452">
    <property type="entry name" value="TPR-like"/>
    <property type="match status" value="2"/>
</dbReference>
<dbReference type="Gene3D" id="1.25.40.10">
    <property type="entry name" value="Tetratricopeptide repeat domain"/>
    <property type="match status" value="4"/>
</dbReference>
<dbReference type="Pfam" id="PF12895">
    <property type="entry name" value="ANAPC3"/>
    <property type="match status" value="1"/>
</dbReference>
<feature type="coiled-coil region" evidence="2">
    <location>
        <begin position="284"/>
        <end position="351"/>
    </location>
</feature>
<sequence length="416" mass="48099">MAAPARASRITAAQDSGDKALLAELLKLNQATTDELQKVKLRQLRQDKAKAKALVELAVKILDSENGRKLNYNAIAILGRTAHSLKNHDAAERLYERQLELAQKVKKSAESIIDAYENLIILYFDMKRYDQVIDTCERFLDLKGPEELERVKPFIIERLVQAKAKKGDFDEAMRITRGLLELTNNSWYFLRLKGWVEREAEKYKDAIKTFEQVLDKLDTDEDLKAEIKDREKDRTRYILSALYLDAGDVDSATKQLQILVKKNPDNATYKNDLGYIWADHDRNLDEAEKLIREALELDRKEKEKLKAKGEIDEVRENAAYLDSMGWVLFKKKKYKEALEYLKKAVEDEEEGQHLEIWDHLGDCYMALGMVQEAIAAWEKGLKTEDISKRDGERRRKVSEKLKKAREGQSSSGRKKD</sequence>
<feature type="region of interest" description="Disordered" evidence="3">
    <location>
        <begin position="388"/>
        <end position="416"/>
    </location>
</feature>
<feature type="compositionally biased region" description="Polar residues" evidence="3">
    <location>
        <begin position="407"/>
        <end position="416"/>
    </location>
</feature>
<keyword evidence="2" id="KW-0175">Coiled coil</keyword>
<proteinExistence type="predicted"/>
<organism evidence="4 5">
    <name type="scientific">Thermogemmata fonticola</name>
    <dbReference type="NCBI Taxonomy" id="2755323"/>
    <lineage>
        <taxon>Bacteria</taxon>
        <taxon>Pseudomonadati</taxon>
        <taxon>Planctomycetota</taxon>
        <taxon>Planctomycetia</taxon>
        <taxon>Gemmatales</taxon>
        <taxon>Gemmataceae</taxon>
        <taxon>Thermogemmata</taxon>
    </lineage>
</organism>
<dbReference type="InterPro" id="IPR011990">
    <property type="entry name" value="TPR-like_helical_dom_sf"/>
</dbReference>
<name>A0A7V8VC42_9BACT</name>
<accession>A0A7V8VC42</accession>
<feature type="compositionally biased region" description="Basic and acidic residues" evidence="3">
    <location>
        <begin position="388"/>
        <end position="406"/>
    </location>
</feature>
<evidence type="ECO:0000256" key="2">
    <source>
        <dbReference type="SAM" id="Coils"/>
    </source>
</evidence>
<dbReference type="Pfam" id="PF13176">
    <property type="entry name" value="TPR_7"/>
    <property type="match status" value="1"/>
</dbReference>
<dbReference type="PROSITE" id="PS50005">
    <property type="entry name" value="TPR"/>
    <property type="match status" value="1"/>
</dbReference>
<comment type="caution">
    <text evidence="4">The sequence shown here is derived from an EMBL/GenBank/DDBJ whole genome shotgun (WGS) entry which is preliminary data.</text>
</comment>
<protein>
    <submittedName>
        <fullName evidence="4">Tetratricopeptide repeat protein</fullName>
    </submittedName>
</protein>
<keyword evidence="1" id="KW-0802">TPR repeat</keyword>
<gene>
    <name evidence="4" type="ORF">H0921_03285</name>
</gene>
<feature type="repeat" description="TPR" evidence="1">
    <location>
        <begin position="318"/>
        <end position="351"/>
    </location>
</feature>
<dbReference type="InterPro" id="IPR019734">
    <property type="entry name" value="TPR_rpt"/>
</dbReference>
<dbReference type="PANTHER" id="PTHR12558">
    <property type="entry name" value="CELL DIVISION CYCLE 16,23,27"/>
    <property type="match status" value="1"/>
</dbReference>
<evidence type="ECO:0000313" key="5">
    <source>
        <dbReference type="Proteomes" id="UP000542342"/>
    </source>
</evidence>
<dbReference type="AlphaFoldDB" id="A0A7V8VC42"/>
<dbReference type="Pfam" id="PF13432">
    <property type="entry name" value="TPR_16"/>
    <property type="match status" value="1"/>
</dbReference>
<evidence type="ECO:0000313" key="4">
    <source>
        <dbReference type="EMBL" id="MBA2225181.1"/>
    </source>
</evidence>
<keyword evidence="5" id="KW-1185">Reference proteome</keyword>
<dbReference type="PANTHER" id="PTHR12558:SF13">
    <property type="entry name" value="CELL DIVISION CYCLE PROTEIN 27 HOMOLOG"/>
    <property type="match status" value="1"/>
</dbReference>
<dbReference type="Proteomes" id="UP000542342">
    <property type="component" value="Unassembled WGS sequence"/>
</dbReference>
<evidence type="ECO:0000256" key="1">
    <source>
        <dbReference type="PROSITE-ProRule" id="PRU00339"/>
    </source>
</evidence>
<evidence type="ECO:0000256" key="3">
    <source>
        <dbReference type="SAM" id="MobiDB-lite"/>
    </source>
</evidence>
<dbReference type="EMBL" id="JACEFB010000001">
    <property type="protein sequence ID" value="MBA2225181.1"/>
    <property type="molecule type" value="Genomic_DNA"/>
</dbReference>
<dbReference type="SMART" id="SM00028">
    <property type="entry name" value="TPR"/>
    <property type="match status" value="7"/>
</dbReference>